<dbReference type="InterPro" id="IPR055140">
    <property type="entry name" value="Thiolase_C_2"/>
</dbReference>
<comment type="caution">
    <text evidence="4">The sequence shown here is derived from an EMBL/GenBank/DDBJ whole genome shotgun (WGS) entry which is preliminary data.</text>
</comment>
<dbReference type="PANTHER" id="PTHR42870">
    <property type="entry name" value="ACETYL-COA C-ACETYLTRANSFERASE"/>
    <property type="match status" value="1"/>
</dbReference>
<keyword evidence="1" id="KW-0414">Isoprene biosynthesis</keyword>
<dbReference type="PANTHER" id="PTHR42870:SF6">
    <property type="entry name" value="ACETYL-COA C-ACYLTRANSFERASE"/>
    <property type="match status" value="1"/>
</dbReference>
<dbReference type="EMBL" id="LHXX01000023">
    <property type="protein sequence ID" value="KXB02160.1"/>
    <property type="molecule type" value="Genomic_DNA"/>
</dbReference>
<accession>A0A133V6T0</accession>
<dbReference type="EC" id="2.3.1.9" evidence="4"/>
<evidence type="ECO:0000259" key="2">
    <source>
        <dbReference type="Pfam" id="PF00108"/>
    </source>
</evidence>
<keyword evidence="4" id="KW-0808">Transferase</keyword>
<evidence type="ECO:0000313" key="4">
    <source>
        <dbReference type="EMBL" id="KXB02160.1"/>
    </source>
</evidence>
<name>A0A133V6T0_9EURY</name>
<keyword evidence="5" id="KW-1185">Reference proteome</keyword>
<organism evidence="4 5">
    <name type="scientific">candidate division MSBL1 archaeon SCGC-AAA261D19</name>
    <dbReference type="NCBI Taxonomy" id="1698273"/>
    <lineage>
        <taxon>Archaea</taxon>
        <taxon>Methanobacteriati</taxon>
        <taxon>Methanobacteriota</taxon>
        <taxon>candidate division MSBL1</taxon>
    </lineage>
</organism>
<evidence type="ECO:0000256" key="1">
    <source>
        <dbReference type="ARBA" id="ARBA00023229"/>
    </source>
</evidence>
<dbReference type="NCBIfam" id="NF004720">
    <property type="entry name" value="PRK06064.1"/>
    <property type="match status" value="1"/>
</dbReference>
<dbReference type="Pfam" id="PF00108">
    <property type="entry name" value="Thiolase_N"/>
    <property type="match status" value="1"/>
</dbReference>
<dbReference type="Proteomes" id="UP000070400">
    <property type="component" value="Unassembled WGS sequence"/>
</dbReference>
<proteinExistence type="predicted"/>
<keyword evidence="4" id="KW-0012">Acyltransferase</keyword>
<dbReference type="GO" id="GO:0008299">
    <property type="term" value="P:isoprenoid biosynthetic process"/>
    <property type="evidence" value="ECO:0007669"/>
    <property type="project" value="UniProtKB-KW"/>
</dbReference>
<dbReference type="InterPro" id="IPR016039">
    <property type="entry name" value="Thiolase-like"/>
</dbReference>
<feature type="domain" description="Thiolase N-terminal" evidence="2">
    <location>
        <begin position="4"/>
        <end position="223"/>
    </location>
</feature>
<sequence>MREVAIVGIGQTKFGELWDTSFRELMVEAGVRALEDAELDGREIEAMYIGNMSAGQFIQQEHIASLIADHAGLTPAPCTRVEAACASGGLALRQAFISVASGIHDMVIAAGIEKMTDVLATQATDALATAADQEWEVYVGTTFPGLYALMARRHMYKYGTTEEQMAQVAVKNHRNAQFNPCAQYRKEISVENVLNSQMVTDPLKVLDCSPVTDGAACTVLAPAEKAKEYTDTPIKITGLGQASDTLSLHDRQSLTELRSTLVASSTAYKMAGIGPEDMDLAEVHDSFTIAEIMAVEDLGFCKKGEGGKMAEEGETDVNGRIPVNPSGGLKGKGHPVGATGVAQAVEAVTQLRGESGKRQVEGAERGLIHNVGGSGGTCVVHILERGD</sequence>
<reference evidence="4 5" key="1">
    <citation type="journal article" date="2016" name="Sci. Rep.">
        <title>Metabolic traits of an uncultured archaeal lineage -MSBL1- from brine pools of the Red Sea.</title>
        <authorList>
            <person name="Mwirichia R."/>
            <person name="Alam I."/>
            <person name="Rashid M."/>
            <person name="Vinu M."/>
            <person name="Ba-Alawi W."/>
            <person name="Anthony Kamau A."/>
            <person name="Kamanda Ngugi D."/>
            <person name="Goker M."/>
            <person name="Klenk H.P."/>
            <person name="Bajic V."/>
            <person name="Stingl U."/>
        </authorList>
    </citation>
    <scope>NUCLEOTIDE SEQUENCE [LARGE SCALE GENOMIC DNA]</scope>
    <source>
        <strain evidence="4">SCGC-AAA261D19</strain>
    </source>
</reference>
<dbReference type="InterPro" id="IPR020616">
    <property type="entry name" value="Thiolase_N"/>
</dbReference>
<dbReference type="CDD" id="cd00829">
    <property type="entry name" value="SCP-x_thiolase"/>
    <property type="match status" value="1"/>
</dbReference>
<dbReference type="InterPro" id="IPR002155">
    <property type="entry name" value="Thiolase"/>
</dbReference>
<dbReference type="AlphaFoldDB" id="A0A133V6T0"/>
<dbReference type="Gene3D" id="3.40.47.10">
    <property type="match status" value="1"/>
</dbReference>
<dbReference type="PIRSF" id="PIRSF000429">
    <property type="entry name" value="Ac-CoA_Ac_transf"/>
    <property type="match status" value="1"/>
</dbReference>
<dbReference type="GO" id="GO:0003985">
    <property type="term" value="F:acetyl-CoA C-acetyltransferase activity"/>
    <property type="evidence" value="ECO:0007669"/>
    <property type="project" value="UniProtKB-EC"/>
</dbReference>
<evidence type="ECO:0000259" key="3">
    <source>
        <dbReference type="Pfam" id="PF22691"/>
    </source>
</evidence>
<protein>
    <submittedName>
        <fullName evidence="4">Acetyl-CoA acetyltransferase</fullName>
        <ecNumber evidence="4">2.3.1.9</ecNumber>
    </submittedName>
</protein>
<dbReference type="SUPFAM" id="SSF53901">
    <property type="entry name" value="Thiolase-like"/>
    <property type="match status" value="2"/>
</dbReference>
<gene>
    <name evidence="4" type="ORF">AKJ43_02355</name>
</gene>
<dbReference type="Pfam" id="PF22691">
    <property type="entry name" value="Thiolase_C_1"/>
    <property type="match status" value="1"/>
</dbReference>
<evidence type="ECO:0000313" key="5">
    <source>
        <dbReference type="Proteomes" id="UP000070400"/>
    </source>
</evidence>
<feature type="domain" description="Thiolase C-terminal" evidence="3">
    <location>
        <begin position="240"/>
        <end position="385"/>
    </location>
</feature>
<dbReference type="PATRIC" id="fig|1698273.3.peg.376"/>